<evidence type="ECO:0000313" key="3">
    <source>
        <dbReference type="EMBL" id="CCG44327.1"/>
    </source>
</evidence>
<feature type="domain" description="Glycosyl transferase family 1" evidence="1">
    <location>
        <begin position="184"/>
        <end position="306"/>
    </location>
</feature>
<dbReference type="PANTHER" id="PTHR45947">
    <property type="entry name" value="SULFOQUINOVOSYL TRANSFERASE SQD2"/>
    <property type="match status" value="1"/>
</dbReference>
<keyword evidence="3" id="KW-0808">Transferase</keyword>
<dbReference type="HOGENOM" id="CLU_009583_33_0_9"/>
<reference evidence="3 4" key="1">
    <citation type="journal article" date="2013" name="Environ. Microbiol.">
        <title>Chloride and organic osmolytes: a hybrid strategy to cope with elevated salinities by the moderately halophilic, chloride-dependent bacterium Halobacillus halophilus.</title>
        <authorList>
            <person name="Saum S.H."/>
            <person name="Pfeiffer F."/>
            <person name="Palm P."/>
            <person name="Rampp M."/>
            <person name="Schuster S.C."/>
            <person name="Muller V."/>
            <person name="Oesterhelt D."/>
        </authorList>
    </citation>
    <scope>NUCLEOTIDE SEQUENCE [LARGE SCALE GENOMIC DNA]</scope>
    <source>
        <strain evidence="4">ATCC 35676 / DSM 2266 / JCM 20832 / KCTC 3685 / LMG 17431 / NBRC 102448 / NCIMB 2269</strain>
    </source>
</reference>
<gene>
    <name evidence="3" type="ordered locus">HBHAL_1966</name>
</gene>
<dbReference type="PANTHER" id="PTHR45947:SF3">
    <property type="entry name" value="SULFOQUINOVOSYL TRANSFERASE SQD2"/>
    <property type="match status" value="1"/>
</dbReference>
<organism evidence="3 4">
    <name type="scientific">Halobacillus halophilus (strain ATCC 35676 / DSM 2266 / JCM 20832 / KCTC 3685 / LMG 17431 / NBRC 102448 / NCIMB 2269)</name>
    <name type="common">Sporosarcina halophila</name>
    <dbReference type="NCBI Taxonomy" id="866895"/>
    <lineage>
        <taxon>Bacteria</taxon>
        <taxon>Bacillati</taxon>
        <taxon>Bacillota</taxon>
        <taxon>Bacilli</taxon>
        <taxon>Bacillales</taxon>
        <taxon>Bacillaceae</taxon>
        <taxon>Halobacillus</taxon>
    </lineage>
</organism>
<evidence type="ECO:0000313" key="4">
    <source>
        <dbReference type="Proteomes" id="UP000007397"/>
    </source>
</evidence>
<dbReference type="CDD" id="cd03812">
    <property type="entry name" value="GT4_CapH-like"/>
    <property type="match status" value="1"/>
</dbReference>
<name>I0JJK9_HALH3</name>
<dbReference type="EMBL" id="HE717023">
    <property type="protein sequence ID" value="CCG44327.1"/>
    <property type="molecule type" value="Genomic_DNA"/>
</dbReference>
<keyword evidence="3" id="KW-0328">Glycosyltransferase</keyword>
<dbReference type="Pfam" id="PF13439">
    <property type="entry name" value="Glyco_transf_4"/>
    <property type="match status" value="1"/>
</dbReference>
<dbReference type="GO" id="GO:0016757">
    <property type="term" value="F:glycosyltransferase activity"/>
    <property type="evidence" value="ECO:0007669"/>
    <property type="project" value="UniProtKB-KW"/>
</dbReference>
<sequence>MGDPLRVLHVVVNMNRGGAETLIMNLYRNIDRSRVQFDFLTYKEGVFDEEIKKLGGKVHRIPYISEVGHKQFVKGLDTFFRQHFHYKIVHSHMDKMSGLVLRSAKRYGVTARIAHSHNTSSEGGFLTRLYKEYAGIFIKNNATHLYACSNLAAQWLFPKRVNEALIIKNGIDSEKFTYSSTLRKQIRKELNLYEDTHVIGHVGRFSLQKNHMFLIEVFAEYSRKKPNSRLLLIGDGPLRSKIIEKIKVLRLEDKVQLLGIREDIPSLLQAIDVFLFPSFHEGLPVTLIEAQGAGLHCFISDKISGEVDLGLGLMERLPISSEAQAIWVQKLLEKSSFQSQRLISSKKLNQSGYDIHLTARKTENSYLRLGGRAG</sequence>
<dbReference type="STRING" id="866895.HBHAL_1966"/>
<dbReference type="RefSeq" id="WP_014642231.1">
    <property type="nucleotide sequence ID" value="NC_017668.1"/>
</dbReference>
<dbReference type="eggNOG" id="COG0438">
    <property type="taxonomic scope" value="Bacteria"/>
</dbReference>
<dbReference type="InterPro" id="IPR050194">
    <property type="entry name" value="Glycosyltransferase_grp1"/>
</dbReference>
<feature type="domain" description="Glycosyltransferase subfamily 4-like N-terminal" evidence="2">
    <location>
        <begin position="17"/>
        <end position="174"/>
    </location>
</feature>
<dbReference type="Gene3D" id="3.40.50.2000">
    <property type="entry name" value="Glycogen Phosphorylase B"/>
    <property type="match status" value="2"/>
</dbReference>
<proteinExistence type="predicted"/>
<dbReference type="SUPFAM" id="SSF53756">
    <property type="entry name" value="UDP-Glycosyltransferase/glycogen phosphorylase"/>
    <property type="match status" value="1"/>
</dbReference>
<protein>
    <submittedName>
        <fullName evidence="3">Group 1 glycosyltransferase</fullName>
        <ecNumber evidence="3">2.4.-.-</ecNumber>
    </submittedName>
</protein>
<keyword evidence="4" id="KW-1185">Reference proteome</keyword>
<dbReference type="Pfam" id="PF00534">
    <property type="entry name" value="Glycos_transf_1"/>
    <property type="match status" value="1"/>
</dbReference>
<dbReference type="InterPro" id="IPR001296">
    <property type="entry name" value="Glyco_trans_1"/>
</dbReference>
<dbReference type="EC" id="2.4.-.-" evidence="3"/>
<dbReference type="InterPro" id="IPR028098">
    <property type="entry name" value="Glyco_trans_4-like_N"/>
</dbReference>
<accession>I0JJK9</accession>
<dbReference type="PATRIC" id="fig|866895.3.peg.972"/>
<evidence type="ECO:0000259" key="2">
    <source>
        <dbReference type="Pfam" id="PF13439"/>
    </source>
</evidence>
<dbReference type="AlphaFoldDB" id="I0JJK9"/>
<evidence type="ECO:0000259" key="1">
    <source>
        <dbReference type="Pfam" id="PF00534"/>
    </source>
</evidence>
<dbReference type="KEGG" id="hhd:HBHAL_1966"/>
<dbReference type="Proteomes" id="UP000007397">
    <property type="component" value="Chromosome"/>
</dbReference>